<dbReference type="RefSeq" id="WP_132152914.1">
    <property type="nucleotide sequence ID" value="NZ_SLWR01000009.1"/>
</dbReference>
<evidence type="ECO:0000313" key="1">
    <source>
        <dbReference type="EMBL" id="TCO45127.1"/>
    </source>
</evidence>
<dbReference type="AlphaFoldDB" id="A0A4R2IKI5"/>
<dbReference type="EMBL" id="SLWR01000009">
    <property type="protein sequence ID" value="TCO45127.1"/>
    <property type="molecule type" value="Genomic_DNA"/>
</dbReference>
<proteinExistence type="predicted"/>
<dbReference type="Pfam" id="PF14224">
    <property type="entry name" value="DUF4331"/>
    <property type="match status" value="2"/>
</dbReference>
<evidence type="ECO:0000313" key="2">
    <source>
        <dbReference type="Proteomes" id="UP000295573"/>
    </source>
</evidence>
<sequence length="343" mass="36996">MSHHLDSPLARQDVRLDITDLYVFRGETGTVLVLNVCHSLAGDIPTPGFHPEGRYEFKLDLTGDSVEDRTYRFVFGDRDESGVQAVTVHQLDDEAAADPFATGTVLATGSTESMITSAGVRVWAGRAGDPFWIEPDVLHAVGHAFQDATTIDLGTWTPDRAKNLFAGHTVYSIVLEIPDTDLLEPGRTTRPIGVWAVASLATDAGGWRSINRVGLPMIHPLFTQFNEQLGDDLNAGRPLDDPMTYGDLLTREIAGVVSAYGTAEDPGAYAADVVDRFLPNVLPYIVGTPACFGFSSWNGRTLTDNAPDVMFSIAANTPVSLGIGKESVTAKPRAFFPYVPEAS</sequence>
<gene>
    <name evidence="1" type="ORF">EV646_109302</name>
</gene>
<dbReference type="Proteomes" id="UP000295573">
    <property type="component" value="Unassembled WGS sequence"/>
</dbReference>
<organism evidence="1 2">
    <name type="scientific">Kribbella antiqua</name>
    <dbReference type="NCBI Taxonomy" id="2512217"/>
    <lineage>
        <taxon>Bacteria</taxon>
        <taxon>Bacillati</taxon>
        <taxon>Actinomycetota</taxon>
        <taxon>Actinomycetes</taxon>
        <taxon>Propionibacteriales</taxon>
        <taxon>Kribbellaceae</taxon>
        <taxon>Kribbella</taxon>
    </lineage>
</organism>
<accession>A0A4R2IKI5</accession>
<dbReference type="OrthoDB" id="9791748at2"/>
<comment type="caution">
    <text evidence="1">The sequence shown here is derived from an EMBL/GenBank/DDBJ whole genome shotgun (WGS) entry which is preliminary data.</text>
</comment>
<keyword evidence="2" id="KW-1185">Reference proteome</keyword>
<protein>
    <submittedName>
        <fullName evidence="1">Uncharacterized protein DUF4331</fullName>
    </submittedName>
</protein>
<name>A0A4R2IKI5_9ACTN</name>
<dbReference type="InterPro" id="IPR025566">
    <property type="entry name" value="DUF4331"/>
</dbReference>
<reference evidence="1 2" key="1">
    <citation type="journal article" date="2015" name="Stand. Genomic Sci.">
        <title>Genomic Encyclopedia of Bacterial and Archaeal Type Strains, Phase III: the genomes of soil and plant-associated and newly described type strains.</title>
        <authorList>
            <person name="Whitman W.B."/>
            <person name="Woyke T."/>
            <person name="Klenk H.P."/>
            <person name="Zhou Y."/>
            <person name="Lilburn T.G."/>
            <person name="Beck B.J."/>
            <person name="De Vos P."/>
            <person name="Vandamme P."/>
            <person name="Eisen J.A."/>
            <person name="Garrity G."/>
            <person name="Hugenholtz P."/>
            <person name="Kyrpides N.C."/>
        </authorList>
    </citation>
    <scope>NUCLEOTIDE SEQUENCE [LARGE SCALE GENOMIC DNA]</scope>
    <source>
        <strain evidence="1 2">VKM Ac-2541</strain>
    </source>
</reference>